<name>A0A1H9L602_9GAMM</name>
<dbReference type="RefSeq" id="WP_091361330.1">
    <property type="nucleotide sequence ID" value="NZ_AP025284.1"/>
</dbReference>
<sequence length="368" mass="41800">MSCDRVRWVSAVGDNAVQGGGVARGVSLFKASGIINSCDSDFLDLSSIGRNKQFVFAIRDVIFYRYRCFIVHSFFSPYVVMLMLLPVRINLVLLPHGELKEGALKISERKKKVIIKIISKCSFLNSKLKRISVLASNEEELFFAKKVLGEIVGYRVDDIIGPNMMLADNSAYVPGEGVNIINVARMVPNKGVGDFLDALFEQLQKKNGRSWFDNVKSIHLFFVPECHKELERVKQLANLLQQVSGPKVYLYESLDHSQISKILKTLPNRLPFITSQFESFSYALVELSGLEFKPIVWFKNELVDEMCSADICVHLEYGSLETFDGKTPVLRADPSASKEYFYAMKKNVELEYRAILKKELGNDFRKFM</sequence>
<dbReference type="EMBL" id="FOGB01000016">
    <property type="protein sequence ID" value="SER06790.1"/>
    <property type="molecule type" value="Genomic_DNA"/>
</dbReference>
<organism evidence="2 3">
    <name type="scientific">Amphritea atlantica</name>
    <dbReference type="NCBI Taxonomy" id="355243"/>
    <lineage>
        <taxon>Bacteria</taxon>
        <taxon>Pseudomonadati</taxon>
        <taxon>Pseudomonadota</taxon>
        <taxon>Gammaproteobacteria</taxon>
        <taxon>Oceanospirillales</taxon>
        <taxon>Oceanospirillaceae</taxon>
        <taxon>Amphritea</taxon>
    </lineage>
</organism>
<evidence type="ECO:0000313" key="2">
    <source>
        <dbReference type="EMBL" id="SER06790.1"/>
    </source>
</evidence>
<dbReference type="GO" id="GO:0016740">
    <property type="term" value="F:transferase activity"/>
    <property type="evidence" value="ECO:0007669"/>
    <property type="project" value="UniProtKB-KW"/>
</dbReference>
<proteinExistence type="predicted"/>
<gene>
    <name evidence="2" type="ORF">SAMN03080615_03787</name>
</gene>
<protein>
    <submittedName>
        <fullName evidence="2">Glycosyltransferase involved in cell wall bisynthesis</fullName>
    </submittedName>
</protein>
<keyword evidence="1" id="KW-0472">Membrane</keyword>
<keyword evidence="3" id="KW-1185">Reference proteome</keyword>
<dbReference type="Gene3D" id="3.40.50.2000">
    <property type="entry name" value="Glycogen Phosphorylase B"/>
    <property type="match status" value="1"/>
</dbReference>
<feature type="transmembrane region" description="Helical" evidence="1">
    <location>
        <begin position="69"/>
        <end position="87"/>
    </location>
</feature>
<keyword evidence="1" id="KW-0812">Transmembrane</keyword>
<dbReference type="Proteomes" id="UP000198749">
    <property type="component" value="Unassembled WGS sequence"/>
</dbReference>
<dbReference type="AlphaFoldDB" id="A0A1H9L602"/>
<evidence type="ECO:0000313" key="3">
    <source>
        <dbReference type="Proteomes" id="UP000198749"/>
    </source>
</evidence>
<dbReference type="STRING" id="355243.SAMN03080615_03787"/>
<keyword evidence="2" id="KW-0808">Transferase</keyword>
<evidence type="ECO:0000256" key="1">
    <source>
        <dbReference type="SAM" id="Phobius"/>
    </source>
</evidence>
<dbReference type="SUPFAM" id="SSF53756">
    <property type="entry name" value="UDP-Glycosyltransferase/glycogen phosphorylase"/>
    <property type="match status" value="1"/>
</dbReference>
<reference evidence="3" key="1">
    <citation type="submission" date="2016-10" db="EMBL/GenBank/DDBJ databases">
        <authorList>
            <person name="Varghese N."/>
            <person name="Submissions S."/>
        </authorList>
    </citation>
    <scope>NUCLEOTIDE SEQUENCE [LARGE SCALE GENOMIC DNA]</scope>
    <source>
        <strain evidence="3">DSM 18887</strain>
    </source>
</reference>
<accession>A0A1H9L602</accession>
<keyword evidence="1" id="KW-1133">Transmembrane helix</keyword>